<dbReference type="CDD" id="cd07138">
    <property type="entry name" value="ALDH_CddD_SSP0762"/>
    <property type="match status" value="1"/>
</dbReference>
<dbReference type="InterPro" id="IPR016162">
    <property type="entry name" value="Ald_DH_N"/>
</dbReference>
<comment type="catalytic activity">
    <reaction evidence="4">
        <text>an aldehyde + NAD(+) + H2O = a carboxylate + NADH + 2 H(+)</text>
        <dbReference type="Rhea" id="RHEA:16185"/>
        <dbReference type="ChEBI" id="CHEBI:15377"/>
        <dbReference type="ChEBI" id="CHEBI:15378"/>
        <dbReference type="ChEBI" id="CHEBI:17478"/>
        <dbReference type="ChEBI" id="CHEBI:29067"/>
        <dbReference type="ChEBI" id="CHEBI:57540"/>
        <dbReference type="ChEBI" id="CHEBI:57945"/>
        <dbReference type="EC" id="1.2.1.3"/>
    </reaction>
</comment>
<dbReference type="PANTHER" id="PTHR42804:SF1">
    <property type="entry name" value="ALDEHYDE DEHYDROGENASE-RELATED"/>
    <property type="match status" value="1"/>
</dbReference>
<dbReference type="PROSITE" id="PS00687">
    <property type="entry name" value="ALDEHYDE_DEHYDR_GLU"/>
    <property type="match status" value="1"/>
</dbReference>
<evidence type="ECO:0000256" key="2">
    <source>
        <dbReference type="ARBA" id="ARBA00023002"/>
    </source>
</evidence>
<dbReference type="InterPro" id="IPR015590">
    <property type="entry name" value="Aldehyde_DH_dom"/>
</dbReference>
<evidence type="ECO:0000259" key="7">
    <source>
        <dbReference type="Pfam" id="PF00171"/>
    </source>
</evidence>
<evidence type="ECO:0000256" key="3">
    <source>
        <dbReference type="ARBA" id="ARBA00024226"/>
    </source>
</evidence>
<comment type="caution">
    <text evidence="8">The sequence shown here is derived from an EMBL/GenBank/DDBJ whole genome shotgun (WGS) entry which is preliminary data.</text>
</comment>
<proteinExistence type="inferred from homology"/>
<organism evidence="8 9">
    <name type="scientific">Nocardioides yefusunii</name>
    <dbReference type="NCBI Taxonomy" id="2500546"/>
    <lineage>
        <taxon>Bacteria</taxon>
        <taxon>Bacillati</taxon>
        <taxon>Actinomycetota</taxon>
        <taxon>Actinomycetes</taxon>
        <taxon>Propionibacteriales</taxon>
        <taxon>Nocardioidaceae</taxon>
        <taxon>Nocardioides</taxon>
    </lineage>
</organism>
<comment type="similarity">
    <text evidence="1 6">Belongs to the aldehyde dehydrogenase family.</text>
</comment>
<protein>
    <recommendedName>
        <fullName evidence="3">aldehyde dehydrogenase (NAD(+))</fullName>
        <ecNumber evidence="3">1.2.1.3</ecNumber>
    </recommendedName>
</protein>
<dbReference type="InterPro" id="IPR016163">
    <property type="entry name" value="Ald_DH_C"/>
</dbReference>
<evidence type="ECO:0000256" key="4">
    <source>
        <dbReference type="ARBA" id="ARBA00049194"/>
    </source>
</evidence>
<dbReference type="PANTHER" id="PTHR42804">
    <property type="entry name" value="ALDEHYDE DEHYDROGENASE"/>
    <property type="match status" value="1"/>
</dbReference>
<dbReference type="Gene3D" id="3.40.605.10">
    <property type="entry name" value="Aldehyde Dehydrogenase, Chain A, domain 1"/>
    <property type="match status" value="1"/>
</dbReference>
<dbReference type="PROSITE" id="PS00070">
    <property type="entry name" value="ALDEHYDE_DEHYDR_CYS"/>
    <property type="match status" value="1"/>
</dbReference>
<sequence>MSEVQNRSQIYVDGAWRDSAGTGRIEVLNPATEQVIAEVSAGDAADVQAAVAAARAAQPAWAALSGAERGDFLGRIAKEIEAEFADLTAVAVADVGMPVDVAGPIQVGVPLFQFSNFAQLAATLDEPPQEVGPSLVVEEPVGVVGAITPWNFPFFQVSLKVGAALAAGCTIVLKPSEVAPLLAYRLADVVDRIGLPAGVFNLVSGGPEVGAALSSHPDVDLLSFTGSTATGKKIAVAAAENTTRVALELGGKSATIVLDDADLQSAVADALGKCFLNSGQICIAQSRLLVPASKVAEVEALVQAIAPAFTPGDPTQSGVVTGPLVSQAQREKVLAHVERAVADGARVVVGGTPAPQETGFYVTPTVLTDVSPDSAIAQEEVFGPVLVILPYETDDDAVAIANNSAYGLSGGVWSADTDRALAVAKRLQTGMVNINSGQYNPAAPYGGYKASGYGREGGVEGLKEFLQTKTINYPAPAEG</sequence>
<feature type="active site" evidence="5">
    <location>
        <position position="248"/>
    </location>
</feature>
<dbReference type="InterPro" id="IPR016161">
    <property type="entry name" value="Ald_DH/histidinol_DH"/>
</dbReference>
<keyword evidence="2 6" id="KW-0560">Oxidoreductase</keyword>
<accession>A0ABW1R382</accession>
<feature type="domain" description="Aldehyde dehydrogenase" evidence="7">
    <location>
        <begin position="16"/>
        <end position="471"/>
    </location>
</feature>
<evidence type="ECO:0000256" key="5">
    <source>
        <dbReference type="PROSITE-ProRule" id="PRU10007"/>
    </source>
</evidence>
<evidence type="ECO:0000256" key="6">
    <source>
        <dbReference type="RuleBase" id="RU003345"/>
    </source>
</evidence>
<dbReference type="InterPro" id="IPR016160">
    <property type="entry name" value="Ald_DH_CS_CYS"/>
</dbReference>
<keyword evidence="9" id="KW-1185">Reference proteome</keyword>
<evidence type="ECO:0000313" key="8">
    <source>
        <dbReference type="EMBL" id="MFC6154801.1"/>
    </source>
</evidence>
<evidence type="ECO:0000256" key="1">
    <source>
        <dbReference type="ARBA" id="ARBA00009986"/>
    </source>
</evidence>
<dbReference type="Gene3D" id="3.40.309.10">
    <property type="entry name" value="Aldehyde Dehydrogenase, Chain A, domain 2"/>
    <property type="match status" value="1"/>
</dbReference>
<dbReference type="SUPFAM" id="SSF53720">
    <property type="entry name" value="ALDH-like"/>
    <property type="match status" value="1"/>
</dbReference>
<dbReference type="Proteomes" id="UP001596098">
    <property type="component" value="Unassembled WGS sequence"/>
</dbReference>
<dbReference type="Pfam" id="PF00171">
    <property type="entry name" value="Aldedh"/>
    <property type="match status" value="1"/>
</dbReference>
<name>A0ABW1R382_9ACTN</name>
<dbReference type="InterPro" id="IPR029510">
    <property type="entry name" value="Ald_DH_CS_GLU"/>
</dbReference>
<dbReference type="EC" id="1.2.1.3" evidence="3"/>
<gene>
    <name evidence="8" type="ORF">ACFPWU_14120</name>
</gene>
<dbReference type="RefSeq" id="WP_128219152.1">
    <property type="nucleotide sequence ID" value="NZ_CP034929.1"/>
</dbReference>
<reference evidence="9" key="1">
    <citation type="journal article" date="2019" name="Int. J. Syst. Evol. Microbiol.">
        <title>The Global Catalogue of Microorganisms (GCM) 10K type strain sequencing project: providing services to taxonomists for standard genome sequencing and annotation.</title>
        <authorList>
            <consortium name="The Broad Institute Genomics Platform"/>
            <consortium name="The Broad Institute Genome Sequencing Center for Infectious Disease"/>
            <person name="Wu L."/>
            <person name="Ma J."/>
        </authorList>
    </citation>
    <scope>NUCLEOTIDE SEQUENCE [LARGE SCALE GENOMIC DNA]</scope>
    <source>
        <strain evidence="9">DFY28</strain>
    </source>
</reference>
<dbReference type="EMBL" id="JBHSQI010000009">
    <property type="protein sequence ID" value="MFC6154801.1"/>
    <property type="molecule type" value="Genomic_DNA"/>
</dbReference>
<evidence type="ECO:0000313" key="9">
    <source>
        <dbReference type="Proteomes" id="UP001596098"/>
    </source>
</evidence>